<accession>A0ABY6IGI3</accession>
<feature type="compositionally biased region" description="Polar residues" evidence="1">
    <location>
        <begin position="45"/>
        <end position="54"/>
    </location>
</feature>
<sequence>MAKTQAVNGAAAFGAGGAPPAPKAVSRRRETAGPVPSGPVRRTTRACTSMTVRGSSAGAPGDASHHSVQRRLPSRPRTSISTCAPGGTCATTSAATRSTPFARRRTGSTVDP</sequence>
<proteinExistence type="predicted"/>
<feature type="compositionally biased region" description="Low complexity" evidence="1">
    <location>
        <begin position="82"/>
        <end position="101"/>
    </location>
</feature>
<keyword evidence="3" id="KW-1185">Reference proteome</keyword>
<dbReference type="EMBL" id="CP107567">
    <property type="protein sequence ID" value="UYQ65017.1"/>
    <property type="molecule type" value="Genomic_DNA"/>
</dbReference>
<reference evidence="2" key="1">
    <citation type="submission" date="2022-10" db="EMBL/GenBank/DDBJ databases">
        <title>Cytochrome P450 Catalyzes Benzene Ring Formation in the Biosynthesis of Trialkyl-Substituted Aromatic Polyketides.</title>
        <authorList>
            <person name="Zhao E."/>
            <person name="Ge H."/>
        </authorList>
    </citation>
    <scope>NUCLEOTIDE SEQUENCE</scope>
    <source>
        <strain evidence="2">NA0869</strain>
    </source>
</reference>
<evidence type="ECO:0000256" key="1">
    <source>
        <dbReference type="SAM" id="MobiDB-lite"/>
    </source>
</evidence>
<name>A0ABY6IGI3_STRPE</name>
<dbReference type="RefSeq" id="WP_264247879.1">
    <property type="nucleotide sequence ID" value="NZ_CP107567.1"/>
</dbReference>
<organism evidence="2 3">
    <name type="scientific">Streptomyces peucetius</name>
    <dbReference type="NCBI Taxonomy" id="1950"/>
    <lineage>
        <taxon>Bacteria</taxon>
        <taxon>Bacillati</taxon>
        <taxon>Actinomycetota</taxon>
        <taxon>Actinomycetes</taxon>
        <taxon>Kitasatosporales</taxon>
        <taxon>Streptomycetaceae</taxon>
        <taxon>Streptomyces</taxon>
    </lineage>
</organism>
<gene>
    <name evidence="2" type="ORF">OGH68_28530</name>
</gene>
<protein>
    <submittedName>
        <fullName evidence="2">Uncharacterized protein</fullName>
    </submittedName>
</protein>
<feature type="region of interest" description="Disordered" evidence="1">
    <location>
        <begin position="1"/>
        <end position="112"/>
    </location>
</feature>
<evidence type="ECO:0000313" key="2">
    <source>
        <dbReference type="EMBL" id="UYQ65017.1"/>
    </source>
</evidence>
<dbReference type="Proteomes" id="UP001163878">
    <property type="component" value="Chromosome"/>
</dbReference>
<evidence type="ECO:0000313" key="3">
    <source>
        <dbReference type="Proteomes" id="UP001163878"/>
    </source>
</evidence>